<dbReference type="Proteomes" id="UP000324233">
    <property type="component" value="Chromosome"/>
</dbReference>
<dbReference type="InterPro" id="IPR014729">
    <property type="entry name" value="Rossmann-like_a/b/a_fold"/>
</dbReference>
<evidence type="ECO:0000256" key="9">
    <source>
        <dbReference type="SAM" id="MobiDB-lite"/>
    </source>
</evidence>
<evidence type="ECO:0000256" key="1">
    <source>
        <dbReference type="ARBA" id="ARBA00005188"/>
    </source>
</evidence>
<keyword evidence="12" id="KW-1185">Reference proteome</keyword>
<dbReference type="PANTHER" id="PTHR23090">
    <property type="entry name" value="NH 3 /GLUTAMINE-DEPENDENT NAD + SYNTHETASE"/>
    <property type="match status" value="1"/>
</dbReference>
<feature type="binding site" evidence="7">
    <location>
        <position position="631"/>
    </location>
    <ligand>
        <name>deamido-NAD(+)</name>
        <dbReference type="ChEBI" id="CHEBI:58437"/>
        <note>ligand shared between two neighboring subunits</note>
    </ligand>
</feature>
<proteinExistence type="inferred from homology"/>
<evidence type="ECO:0000256" key="3">
    <source>
        <dbReference type="ARBA" id="ARBA00022598"/>
    </source>
</evidence>
<feature type="binding site" evidence="7">
    <location>
        <position position="472"/>
    </location>
    <ligand>
        <name>deamido-NAD(+)</name>
        <dbReference type="ChEBI" id="CHEBI:58437"/>
        <note>ligand shared between two neighboring subunits</note>
    </ligand>
</feature>
<feature type="binding site" evidence="7">
    <location>
        <begin position="501"/>
        <end position="504"/>
    </location>
    <ligand>
        <name>deamido-NAD(+)</name>
        <dbReference type="ChEBI" id="CHEBI:58437"/>
        <note>ligand shared between two neighboring subunits</note>
    </ligand>
</feature>
<dbReference type="Gene3D" id="3.60.110.10">
    <property type="entry name" value="Carbon-nitrogen hydrolase"/>
    <property type="match status" value="1"/>
</dbReference>
<evidence type="ECO:0000313" key="12">
    <source>
        <dbReference type="Proteomes" id="UP000324233"/>
    </source>
</evidence>
<evidence type="ECO:0000256" key="8">
    <source>
        <dbReference type="PIRNR" id="PIRNR006630"/>
    </source>
</evidence>
<dbReference type="InterPro" id="IPR022310">
    <property type="entry name" value="NAD/GMP_synthase"/>
</dbReference>
<feature type="binding site" evidence="7">
    <location>
        <position position="199"/>
    </location>
    <ligand>
        <name>L-glutamine</name>
        <dbReference type="ChEBI" id="CHEBI:58359"/>
    </ligand>
</feature>
<dbReference type="Gene3D" id="1.10.10.1140">
    <property type="entry name" value="Glutamine-dependent NAD+ synthetase, C-terminal domain"/>
    <property type="match status" value="1"/>
</dbReference>
<evidence type="ECO:0000256" key="4">
    <source>
        <dbReference type="ARBA" id="ARBA00022741"/>
    </source>
</evidence>
<dbReference type="GO" id="GO:0008795">
    <property type="term" value="F:NAD+ synthase activity"/>
    <property type="evidence" value="ECO:0007669"/>
    <property type="project" value="UniProtKB-UniRule"/>
</dbReference>
<dbReference type="GO" id="GO:0004359">
    <property type="term" value="F:glutaminase activity"/>
    <property type="evidence" value="ECO:0007669"/>
    <property type="project" value="InterPro"/>
</dbReference>
<dbReference type="PANTHER" id="PTHR23090:SF9">
    <property type="entry name" value="GLUTAMINE-DEPENDENT NAD(+) SYNTHETASE"/>
    <property type="match status" value="1"/>
</dbReference>
<feature type="region of interest" description="Disordered" evidence="9">
    <location>
        <begin position="645"/>
        <end position="668"/>
    </location>
</feature>
<comment type="pathway">
    <text evidence="1 7 8">Cofactor biosynthesis; NAD(+) biosynthesis; NAD(+) from deamido-NAD(+) (L-Gln route): step 1/1.</text>
</comment>
<keyword evidence="6 7" id="KW-0520">NAD</keyword>
<keyword evidence="4 7" id="KW-0547">Nucleotide-binding</keyword>
<dbReference type="GO" id="GO:0003952">
    <property type="term" value="F:NAD+ synthase (glutamine-hydrolyzing) activity"/>
    <property type="evidence" value="ECO:0007669"/>
    <property type="project" value="UniProtKB-UniRule"/>
</dbReference>
<feature type="binding site" evidence="7">
    <location>
        <begin position="363"/>
        <end position="370"/>
    </location>
    <ligand>
        <name>ATP</name>
        <dbReference type="ChEBI" id="CHEBI:30616"/>
    </ligand>
</feature>
<dbReference type="InterPro" id="IPR014445">
    <property type="entry name" value="Gln-dep_NAD_synthase"/>
</dbReference>
<dbReference type="HAMAP" id="MF_02090">
    <property type="entry name" value="NadE_glutamine_dep"/>
    <property type="match status" value="1"/>
</dbReference>
<evidence type="ECO:0000256" key="5">
    <source>
        <dbReference type="ARBA" id="ARBA00022840"/>
    </source>
</evidence>
<comment type="similarity">
    <text evidence="2 7 8">In the C-terminal section; belongs to the NAD synthetase family.</text>
</comment>
<feature type="binding site" evidence="7">
    <location>
        <position position="120"/>
    </location>
    <ligand>
        <name>L-glutamine</name>
        <dbReference type="ChEBI" id="CHEBI:58359"/>
    </ligand>
</feature>
<dbReference type="InterPro" id="IPR041856">
    <property type="entry name" value="NAD+_synth_C"/>
</dbReference>
<dbReference type="RefSeq" id="WP_148598222.1">
    <property type="nucleotide sequence ID" value="NZ_CP042997.1"/>
</dbReference>
<evidence type="ECO:0000256" key="2">
    <source>
        <dbReference type="ARBA" id="ARBA00007145"/>
    </source>
</evidence>
<dbReference type="UniPathway" id="UPA00253">
    <property type="reaction ID" value="UER00334"/>
</dbReference>
<dbReference type="Pfam" id="PF02540">
    <property type="entry name" value="NAD_synthase"/>
    <property type="match status" value="1"/>
</dbReference>
<feature type="binding site" evidence="7">
    <location>
        <position position="491"/>
    </location>
    <ligand>
        <name>ATP</name>
        <dbReference type="ChEBI" id="CHEBI:30616"/>
    </ligand>
</feature>
<reference evidence="11 12" key="1">
    <citation type="submission" date="2019-08" db="EMBL/GenBank/DDBJ databases">
        <title>Deep-cultivation of Planctomycetes and their phenomic and genomic characterization uncovers novel biology.</title>
        <authorList>
            <person name="Wiegand S."/>
            <person name="Jogler M."/>
            <person name="Boedeker C."/>
            <person name="Pinto D."/>
            <person name="Vollmers J."/>
            <person name="Rivas-Marin E."/>
            <person name="Kohn T."/>
            <person name="Peeters S.H."/>
            <person name="Heuer A."/>
            <person name="Rast P."/>
            <person name="Oberbeckmann S."/>
            <person name="Bunk B."/>
            <person name="Jeske O."/>
            <person name="Meyerdierks A."/>
            <person name="Storesund J.E."/>
            <person name="Kallscheuer N."/>
            <person name="Luecker S."/>
            <person name="Lage O.M."/>
            <person name="Pohl T."/>
            <person name="Merkel B.J."/>
            <person name="Hornburger P."/>
            <person name="Mueller R.-W."/>
            <person name="Bruemmer F."/>
            <person name="Labrenz M."/>
            <person name="Spormann A.M."/>
            <person name="Op den Camp H."/>
            <person name="Overmann J."/>
            <person name="Amann R."/>
            <person name="Jetten M.S.M."/>
            <person name="Mascher T."/>
            <person name="Medema M.H."/>
            <person name="Devos D.P."/>
            <person name="Kaster A.-K."/>
            <person name="Ovreas L."/>
            <person name="Rohde M."/>
            <person name="Galperin M.Y."/>
            <person name="Jogler C."/>
        </authorList>
    </citation>
    <scope>NUCLEOTIDE SEQUENCE [LARGE SCALE GENOMIC DNA]</scope>
    <source>
        <strain evidence="11 12">OJF2</strain>
    </source>
</reference>
<dbReference type="GO" id="GO:0009435">
    <property type="term" value="P:NAD+ biosynthetic process"/>
    <property type="evidence" value="ECO:0007669"/>
    <property type="project" value="UniProtKB-UniRule"/>
</dbReference>
<dbReference type="PIRSF" id="PIRSF006630">
    <property type="entry name" value="NADS_GAT"/>
    <property type="match status" value="1"/>
</dbReference>
<accession>A0A5B9WED0</accession>
<feature type="active site" description="For glutaminase activity" evidence="7">
    <location>
        <position position="114"/>
    </location>
</feature>
<protein>
    <recommendedName>
        <fullName evidence="7 8">Glutamine-dependent NAD(+) synthetase</fullName>
        <ecNumber evidence="7 8">6.3.5.1</ecNumber>
    </recommendedName>
    <alternativeName>
        <fullName evidence="7 8">NAD(+) synthase [glutamine-hydrolyzing]</fullName>
    </alternativeName>
</protein>
<feature type="compositionally biased region" description="Basic and acidic residues" evidence="9">
    <location>
        <begin position="650"/>
        <end position="668"/>
    </location>
</feature>
<feature type="active site" description="Proton acceptor; for glutaminase activity" evidence="7">
    <location>
        <position position="45"/>
    </location>
</feature>
<feature type="binding site" evidence="7">
    <location>
        <position position="496"/>
    </location>
    <ligand>
        <name>deamido-NAD(+)</name>
        <dbReference type="ChEBI" id="CHEBI:58437"/>
        <note>ligand shared between two neighboring subunits</note>
    </ligand>
</feature>
<feature type="binding site" evidence="7">
    <location>
        <position position="205"/>
    </location>
    <ligand>
        <name>L-glutamine</name>
        <dbReference type="ChEBI" id="CHEBI:58359"/>
    </ligand>
</feature>
<gene>
    <name evidence="7 11" type="primary">nadE</name>
    <name evidence="11" type="ORF">OJF2_74330</name>
</gene>
<evidence type="ECO:0000256" key="6">
    <source>
        <dbReference type="ARBA" id="ARBA00023027"/>
    </source>
</evidence>
<keyword evidence="5 7" id="KW-0067">ATP-binding</keyword>
<dbReference type="EMBL" id="CP042997">
    <property type="protein sequence ID" value="QEH38823.1"/>
    <property type="molecule type" value="Genomic_DNA"/>
</dbReference>
<comment type="function">
    <text evidence="7">Catalyzes the ATP-dependent amidation of deamido-NAD to form NAD. Uses L-glutamine as a nitrogen source.</text>
</comment>
<keyword evidence="3 7" id="KW-0436">Ligase</keyword>
<dbReference type="InterPro" id="IPR003694">
    <property type="entry name" value="NAD_synthase"/>
</dbReference>
<organism evidence="11 12">
    <name type="scientific">Aquisphaera giovannonii</name>
    <dbReference type="NCBI Taxonomy" id="406548"/>
    <lineage>
        <taxon>Bacteria</taxon>
        <taxon>Pseudomonadati</taxon>
        <taxon>Planctomycetota</taxon>
        <taxon>Planctomycetia</taxon>
        <taxon>Isosphaerales</taxon>
        <taxon>Isosphaeraceae</taxon>
        <taxon>Aquisphaera</taxon>
    </lineage>
</organism>
<evidence type="ECO:0000259" key="10">
    <source>
        <dbReference type="PROSITE" id="PS50263"/>
    </source>
</evidence>
<sequence length="668" mass="73349">MNRYGFVRVTCATLRTTVADPGANAREIVRVLGEVVDSDVVVFPELSLTGYTCADLFGQDALLDGAVRGLQEVLRATAGRKQLVVVGMPVRAENSLYNSAVVLSGGEVLGVVPKQSLPNYKEFYENRWFRQADGTEVPEVGIAGRVVPFGVDLLFEAPGVPGFPVVVGVEVCEDLWVPIPPSSFQAGAGATLLLNPSASNETIGKSGYRKNLVQGQSGRCIAAYAYAGSGPTESTTDLVFAGHNLIAENGRLLEESARVGDGTPLRRDSYWITADVDVGRILTERRATTTFEQGPRFARPYRRIGFELAAEMPGLRRFVPGTPFVPVEGPELHRRCEEIFGIQCAGLAKRVEQLPRGTSLNIGVSGGLDSTLSLLVTVKTCDLLGIDRTRVRGLTMPGFGTTSRTRQNALDLMRHLGIASETIDISELALQSFRELGHRPFDIDCRGLDVPAFREALARVPSGKRSDLVFENVQARLRTFLLMSRGFVVGTGDLSELALGWCTYNADHMSMYNPNCSIPKTLVKFLVRYVAQNEFPEGAVRDTLMSVFETTISPELLPASASGEIEQSTEGMLGPYEIHDFILFHAIRCGYAPEKVRFLAEHAAFTQEYPRELIERTMKTFFARFFQQQYKRSCVPDGPKVGTVSLSPRGDWRMPSDADPAEWLRETE</sequence>
<dbReference type="OrthoDB" id="9803818at2"/>
<dbReference type="GO" id="GO:0005524">
    <property type="term" value="F:ATP binding"/>
    <property type="evidence" value="ECO:0007669"/>
    <property type="project" value="UniProtKB-UniRule"/>
</dbReference>
<dbReference type="InterPro" id="IPR036526">
    <property type="entry name" value="C-N_Hydrolase_sf"/>
</dbReference>
<dbReference type="NCBIfam" id="NF002730">
    <property type="entry name" value="PRK02628.1"/>
    <property type="match status" value="1"/>
</dbReference>
<dbReference type="Gene3D" id="3.40.50.620">
    <property type="entry name" value="HUPs"/>
    <property type="match status" value="1"/>
</dbReference>
<dbReference type="KEGG" id="agv:OJF2_74330"/>
<feature type="domain" description="CN hydrolase" evidence="10">
    <location>
        <begin position="7"/>
        <end position="278"/>
    </location>
</feature>
<comment type="catalytic activity">
    <reaction evidence="7 8">
        <text>deamido-NAD(+) + L-glutamine + ATP + H2O = L-glutamate + AMP + diphosphate + NAD(+) + H(+)</text>
        <dbReference type="Rhea" id="RHEA:24384"/>
        <dbReference type="ChEBI" id="CHEBI:15377"/>
        <dbReference type="ChEBI" id="CHEBI:15378"/>
        <dbReference type="ChEBI" id="CHEBI:29985"/>
        <dbReference type="ChEBI" id="CHEBI:30616"/>
        <dbReference type="ChEBI" id="CHEBI:33019"/>
        <dbReference type="ChEBI" id="CHEBI:57540"/>
        <dbReference type="ChEBI" id="CHEBI:58359"/>
        <dbReference type="ChEBI" id="CHEBI:58437"/>
        <dbReference type="ChEBI" id="CHEBI:456215"/>
        <dbReference type="EC" id="6.3.5.1"/>
    </reaction>
</comment>
<evidence type="ECO:0000313" key="11">
    <source>
        <dbReference type="EMBL" id="QEH38823.1"/>
    </source>
</evidence>
<dbReference type="SUPFAM" id="SSF52402">
    <property type="entry name" value="Adenine nucleotide alpha hydrolases-like"/>
    <property type="match status" value="1"/>
</dbReference>
<dbReference type="PROSITE" id="PS50263">
    <property type="entry name" value="CN_HYDROLASE"/>
    <property type="match status" value="1"/>
</dbReference>
<dbReference type="CDD" id="cd00553">
    <property type="entry name" value="NAD_synthase"/>
    <property type="match status" value="1"/>
</dbReference>
<dbReference type="EC" id="6.3.5.1" evidence="7 8"/>
<dbReference type="CDD" id="cd07570">
    <property type="entry name" value="GAT_Gln-NAD-synth"/>
    <property type="match status" value="1"/>
</dbReference>
<dbReference type="GO" id="GO:0005737">
    <property type="term" value="C:cytoplasm"/>
    <property type="evidence" value="ECO:0007669"/>
    <property type="project" value="InterPro"/>
</dbReference>
<feature type="active site" description="Nucleophile; for glutaminase activity" evidence="7">
    <location>
        <position position="172"/>
    </location>
</feature>
<dbReference type="InterPro" id="IPR003010">
    <property type="entry name" value="C-N_Hydrolase"/>
</dbReference>
<dbReference type="Pfam" id="PF00795">
    <property type="entry name" value="CN_hydrolase"/>
    <property type="match status" value="1"/>
</dbReference>
<dbReference type="AlphaFoldDB" id="A0A5B9WED0"/>
<name>A0A5B9WED0_9BACT</name>
<dbReference type="SUPFAM" id="SSF56317">
    <property type="entry name" value="Carbon-nitrogen hydrolase"/>
    <property type="match status" value="1"/>
</dbReference>
<evidence type="ECO:0000256" key="7">
    <source>
        <dbReference type="HAMAP-Rule" id="MF_02090"/>
    </source>
</evidence>